<accession>A0A2P2IML5</accession>
<protein>
    <submittedName>
        <fullName evidence="1">Uncharacterized protein</fullName>
    </submittedName>
</protein>
<proteinExistence type="predicted"/>
<dbReference type="AlphaFoldDB" id="A0A2P2IML5"/>
<evidence type="ECO:0000313" key="1">
    <source>
        <dbReference type="EMBL" id="MBW82418.1"/>
    </source>
</evidence>
<name>A0A2P2IML5_RHIMU</name>
<organism evidence="1">
    <name type="scientific">Rhizophora mucronata</name>
    <name type="common">Asiatic mangrove</name>
    <dbReference type="NCBI Taxonomy" id="61149"/>
    <lineage>
        <taxon>Eukaryota</taxon>
        <taxon>Viridiplantae</taxon>
        <taxon>Streptophyta</taxon>
        <taxon>Embryophyta</taxon>
        <taxon>Tracheophyta</taxon>
        <taxon>Spermatophyta</taxon>
        <taxon>Magnoliopsida</taxon>
        <taxon>eudicotyledons</taxon>
        <taxon>Gunneridae</taxon>
        <taxon>Pentapetalae</taxon>
        <taxon>rosids</taxon>
        <taxon>fabids</taxon>
        <taxon>Malpighiales</taxon>
        <taxon>Rhizophoraceae</taxon>
        <taxon>Rhizophora</taxon>
    </lineage>
</organism>
<sequence length="68" mass="7831">MQKFILSRKPAVGLHSLPHCFKSAVVSHITEKYWRSLHVPGHTYLPAFMINCNLNIHIISLPLLWVLI</sequence>
<dbReference type="EMBL" id="GGEC01001935">
    <property type="protein sequence ID" value="MBW82418.1"/>
    <property type="molecule type" value="Transcribed_RNA"/>
</dbReference>
<reference evidence="1" key="1">
    <citation type="submission" date="2018-02" db="EMBL/GenBank/DDBJ databases">
        <title>Rhizophora mucronata_Transcriptome.</title>
        <authorList>
            <person name="Meera S.P."/>
            <person name="Sreeshan A."/>
            <person name="Augustine A."/>
        </authorList>
    </citation>
    <scope>NUCLEOTIDE SEQUENCE</scope>
    <source>
        <tissue evidence="1">Leaf</tissue>
    </source>
</reference>